<evidence type="ECO:0000256" key="5">
    <source>
        <dbReference type="ARBA" id="ARBA00023004"/>
    </source>
</evidence>
<feature type="signal peptide" evidence="8">
    <location>
        <begin position="1"/>
        <end position="18"/>
    </location>
</feature>
<dbReference type="Gene3D" id="3.55.40.20">
    <property type="entry name" value="Iron/manganese superoxide dismutase, C-terminal domain"/>
    <property type="match status" value="1"/>
</dbReference>
<dbReference type="GO" id="GO:0004784">
    <property type="term" value="F:superoxide dismutase activity"/>
    <property type="evidence" value="ECO:0007669"/>
    <property type="project" value="UniProtKB-EC"/>
</dbReference>
<dbReference type="InterPro" id="IPR019831">
    <property type="entry name" value="Mn/Fe_SOD_N"/>
</dbReference>
<dbReference type="InterPro" id="IPR001189">
    <property type="entry name" value="Mn/Fe_SOD"/>
</dbReference>
<feature type="chain" id="PRO_5043986856" description="Superoxide dismutase" evidence="8">
    <location>
        <begin position="19"/>
        <end position="250"/>
    </location>
</feature>
<feature type="domain" description="Manganese/iron superoxide dismutase C-terminal" evidence="10">
    <location>
        <begin position="132"/>
        <end position="235"/>
    </location>
</feature>
<dbReference type="EMBL" id="CAJZBQ010000018">
    <property type="protein sequence ID" value="CAG9317201.1"/>
    <property type="molecule type" value="Genomic_DNA"/>
</dbReference>
<evidence type="ECO:0000313" key="12">
    <source>
        <dbReference type="Proteomes" id="UP001162131"/>
    </source>
</evidence>
<feature type="binding site" evidence="6">
    <location>
        <position position="204"/>
    </location>
    <ligand>
        <name>Mn(2+)</name>
        <dbReference type="ChEBI" id="CHEBI:29035"/>
    </ligand>
</feature>
<evidence type="ECO:0000256" key="8">
    <source>
        <dbReference type="SAM" id="SignalP"/>
    </source>
</evidence>
<feature type="binding site" evidence="6">
    <location>
        <position position="65"/>
    </location>
    <ligand>
        <name>Mn(2+)</name>
        <dbReference type="ChEBI" id="CHEBI:29035"/>
    </ligand>
</feature>
<comment type="catalytic activity">
    <reaction evidence="7">
        <text>2 superoxide + 2 H(+) = H2O2 + O2</text>
        <dbReference type="Rhea" id="RHEA:20696"/>
        <dbReference type="ChEBI" id="CHEBI:15378"/>
        <dbReference type="ChEBI" id="CHEBI:15379"/>
        <dbReference type="ChEBI" id="CHEBI:16240"/>
        <dbReference type="ChEBI" id="CHEBI:18421"/>
        <dbReference type="EC" id="1.15.1.1"/>
    </reaction>
</comment>
<feature type="binding site" evidence="6">
    <location>
        <position position="115"/>
    </location>
    <ligand>
        <name>Mn(2+)</name>
        <dbReference type="ChEBI" id="CHEBI:29035"/>
    </ligand>
</feature>
<dbReference type="PROSITE" id="PS00088">
    <property type="entry name" value="SOD_MN"/>
    <property type="match status" value="1"/>
</dbReference>
<dbReference type="PANTHER" id="PTHR43595:SF2">
    <property type="entry name" value="SMALL RIBOSOMAL SUBUNIT PROTEIN MS42"/>
    <property type="match status" value="1"/>
</dbReference>
<protein>
    <recommendedName>
        <fullName evidence="7">Superoxide dismutase</fullName>
        <ecNumber evidence="7">1.15.1.1</ecNumber>
    </recommendedName>
</protein>
<dbReference type="Proteomes" id="UP001162131">
    <property type="component" value="Unassembled WGS sequence"/>
</dbReference>
<evidence type="ECO:0000313" key="11">
    <source>
        <dbReference type="EMBL" id="CAG9317201.1"/>
    </source>
</evidence>
<dbReference type="SUPFAM" id="SSF46609">
    <property type="entry name" value="Fe,Mn superoxide dismutase (SOD), N-terminal domain"/>
    <property type="match status" value="1"/>
</dbReference>
<dbReference type="PANTHER" id="PTHR43595">
    <property type="entry name" value="37S RIBOSOMAL PROTEIN S26, MITOCHONDRIAL"/>
    <property type="match status" value="1"/>
</dbReference>
<sequence>MSASILLLISLSFVLISSQTCDEHICSKKQKYFPSNSAYNFTHSPLPYPQDFLQPILSSDILLSHQGNLHKEIVQSLNDYIKLNPELHHKSLADLQLSAYTDKDLQNYAGGHYNHLLYWWMLTNPQCSSEKPSGVLLEQIVSQWGNWTKFQIEFMAKSTGLFGSGWIWLCVNQGKQIEIRTTKLNINPLMGIDGEKCYPFLVNDVWEHSYYLEYLWNRASYVNKFWNILDWNTIEFLYQNYASNLQAVPF</sequence>
<evidence type="ECO:0000259" key="9">
    <source>
        <dbReference type="Pfam" id="PF00081"/>
    </source>
</evidence>
<keyword evidence="8" id="KW-0732">Signal</keyword>
<dbReference type="InterPro" id="IPR019832">
    <property type="entry name" value="Mn/Fe_SOD_C"/>
</dbReference>
<evidence type="ECO:0000256" key="6">
    <source>
        <dbReference type="PIRSR" id="PIRSR000349-1"/>
    </source>
</evidence>
<dbReference type="GO" id="GO:0005737">
    <property type="term" value="C:cytoplasm"/>
    <property type="evidence" value="ECO:0007669"/>
    <property type="project" value="TreeGrafter"/>
</dbReference>
<organism evidence="11 12">
    <name type="scientific">Blepharisma stoltei</name>
    <dbReference type="NCBI Taxonomy" id="1481888"/>
    <lineage>
        <taxon>Eukaryota</taxon>
        <taxon>Sar</taxon>
        <taxon>Alveolata</taxon>
        <taxon>Ciliophora</taxon>
        <taxon>Postciliodesmatophora</taxon>
        <taxon>Heterotrichea</taxon>
        <taxon>Heterotrichida</taxon>
        <taxon>Blepharismidae</taxon>
        <taxon>Blepharisma</taxon>
    </lineage>
</organism>
<dbReference type="InterPro" id="IPR036314">
    <property type="entry name" value="SOD_C_sf"/>
</dbReference>
<evidence type="ECO:0000256" key="3">
    <source>
        <dbReference type="ARBA" id="ARBA00022723"/>
    </source>
</evidence>
<comment type="cofactor">
    <cofactor evidence="1">
        <name>Fe cation</name>
        <dbReference type="ChEBI" id="CHEBI:24875"/>
    </cofactor>
</comment>
<keyword evidence="4 7" id="KW-0560">Oxidoreductase</keyword>
<dbReference type="GO" id="GO:0046872">
    <property type="term" value="F:metal ion binding"/>
    <property type="evidence" value="ECO:0007669"/>
    <property type="project" value="UniProtKB-KW"/>
</dbReference>
<gene>
    <name evidence="11" type="ORF">BSTOLATCC_MIC18455</name>
</gene>
<name>A0AAU9IZU4_9CILI</name>
<proteinExistence type="inferred from homology"/>
<keyword evidence="12" id="KW-1185">Reference proteome</keyword>
<evidence type="ECO:0000256" key="1">
    <source>
        <dbReference type="ARBA" id="ARBA00001962"/>
    </source>
</evidence>
<accession>A0AAU9IZU4</accession>
<dbReference type="Gene3D" id="1.10.287.990">
    <property type="entry name" value="Fe,Mn superoxide dismutase (SOD) domain"/>
    <property type="match status" value="1"/>
</dbReference>
<dbReference type="Pfam" id="PF02777">
    <property type="entry name" value="Sod_Fe_C"/>
    <property type="match status" value="1"/>
</dbReference>
<dbReference type="InterPro" id="IPR036324">
    <property type="entry name" value="Mn/Fe_SOD_N_sf"/>
</dbReference>
<dbReference type="Pfam" id="PF00081">
    <property type="entry name" value="Sod_Fe_N"/>
    <property type="match status" value="1"/>
</dbReference>
<evidence type="ECO:0000256" key="7">
    <source>
        <dbReference type="RuleBase" id="RU000414"/>
    </source>
</evidence>
<comment type="similarity">
    <text evidence="2 7">Belongs to the iron/manganese superoxide dismutase family.</text>
</comment>
<reference evidence="11" key="1">
    <citation type="submission" date="2021-09" db="EMBL/GenBank/DDBJ databases">
        <authorList>
            <consortium name="AG Swart"/>
            <person name="Singh M."/>
            <person name="Singh A."/>
            <person name="Seah K."/>
            <person name="Emmerich C."/>
        </authorList>
    </citation>
    <scope>NUCLEOTIDE SEQUENCE</scope>
    <source>
        <strain evidence="11">ATCC30299</strain>
    </source>
</reference>
<dbReference type="PIRSF" id="PIRSF000349">
    <property type="entry name" value="SODismutase"/>
    <property type="match status" value="1"/>
</dbReference>
<evidence type="ECO:0000256" key="2">
    <source>
        <dbReference type="ARBA" id="ARBA00008714"/>
    </source>
</evidence>
<evidence type="ECO:0000256" key="4">
    <source>
        <dbReference type="ARBA" id="ARBA00023002"/>
    </source>
</evidence>
<keyword evidence="5" id="KW-0408">Iron</keyword>
<dbReference type="EC" id="1.15.1.1" evidence="7"/>
<dbReference type="InterPro" id="IPR019833">
    <property type="entry name" value="Mn/Fe_SOD_BS"/>
</dbReference>
<comment type="caution">
    <text evidence="11">The sequence shown here is derived from an EMBL/GenBank/DDBJ whole genome shotgun (WGS) entry which is preliminary data.</text>
</comment>
<dbReference type="PRINTS" id="PR01703">
    <property type="entry name" value="MNSODISMTASE"/>
</dbReference>
<keyword evidence="3 6" id="KW-0479">Metal-binding</keyword>
<feature type="domain" description="Manganese/iron superoxide dismutase N-terminal" evidence="9">
    <location>
        <begin position="41"/>
        <end position="122"/>
    </location>
</feature>
<dbReference type="SUPFAM" id="SSF54719">
    <property type="entry name" value="Fe,Mn superoxide dismutase (SOD), C-terminal domain"/>
    <property type="match status" value="1"/>
</dbReference>
<dbReference type="AlphaFoldDB" id="A0AAU9IZU4"/>
<comment type="function">
    <text evidence="7">Destroys radicals which are normally produced within the cells and which are toxic to biological systems.</text>
</comment>
<evidence type="ECO:0000259" key="10">
    <source>
        <dbReference type="Pfam" id="PF02777"/>
    </source>
</evidence>
<feature type="binding site" evidence="6">
    <location>
        <position position="208"/>
    </location>
    <ligand>
        <name>Mn(2+)</name>
        <dbReference type="ChEBI" id="CHEBI:29035"/>
    </ligand>
</feature>